<proteinExistence type="predicted"/>
<keyword evidence="1" id="KW-1133">Transmembrane helix</keyword>
<evidence type="ECO:0000313" key="2">
    <source>
        <dbReference type="EMBL" id="MET2825891.1"/>
    </source>
</evidence>
<dbReference type="RefSeq" id="WP_354457965.1">
    <property type="nucleotide sequence ID" value="NZ_JBEWSZ010000001.1"/>
</dbReference>
<reference evidence="2 3" key="1">
    <citation type="submission" date="2024-06" db="EMBL/GenBank/DDBJ databases">
        <authorList>
            <person name="Kim D.-U."/>
        </authorList>
    </citation>
    <scope>NUCLEOTIDE SEQUENCE [LARGE SCALE GENOMIC DNA]</scope>
    <source>
        <strain evidence="2 3">KACC15460</strain>
    </source>
</reference>
<dbReference type="EMBL" id="JBEWSZ010000001">
    <property type="protein sequence ID" value="MET2825891.1"/>
    <property type="molecule type" value="Genomic_DNA"/>
</dbReference>
<organism evidence="2 3">
    <name type="scientific">Mesorhizobium shangrilense</name>
    <dbReference type="NCBI Taxonomy" id="460060"/>
    <lineage>
        <taxon>Bacteria</taxon>
        <taxon>Pseudomonadati</taxon>
        <taxon>Pseudomonadota</taxon>
        <taxon>Alphaproteobacteria</taxon>
        <taxon>Hyphomicrobiales</taxon>
        <taxon>Phyllobacteriaceae</taxon>
        <taxon>Mesorhizobium</taxon>
    </lineage>
</organism>
<evidence type="ECO:0000256" key="1">
    <source>
        <dbReference type="SAM" id="Phobius"/>
    </source>
</evidence>
<gene>
    <name evidence="2" type="ORF">ABVQ20_02765</name>
</gene>
<keyword evidence="1" id="KW-0812">Transmembrane</keyword>
<protein>
    <submittedName>
        <fullName evidence="2">Uncharacterized protein</fullName>
    </submittedName>
</protein>
<feature type="transmembrane region" description="Helical" evidence="1">
    <location>
        <begin position="21"/>
        <end position="43"/>
    </location>
</feature>
<name>A0ABV2D777_9HYPH</name>
<comment type="caution">
    <text evidence="2">The sequence shown here is derived from an EMBL/GenBank/DDBJ whole genome shotgun (WGS) entry which is preliminary data.</text>
</comment>
<keyword evidence="3" id="KW-1185">Reference proteome</keyword>
<accession>A0ABV2D777</accession>
<evidence type="ECO:0000313" key="3">
    <source>
        <dbReference type="Proteomes" id="UP001548832"/>
    </source>
</evidence>
<keyword evidence="1" id="KW-0472">Membrane</keyword>
<sequence length="45" mass="4938">MAEFDNDKRSDAERKAAVRHSLIGWGVFIVGTVVFFAVADAVLMP</sequence>
<dbReference type="Proteomes" id="UP001548832">
    <property type="component" value="Unassembled WGS sequence"/>
</dbReference>